<comment type="caution">
    <text evidence="2">The sequence shown here is derived from an EMBL/GenBank/DDBJ whole genome shotgun (WGS) entry which is preliminary data.</text>
</comment>
<dbReference type="AlphaFoldDB" id="A0A9D2EF65"/>
<dbReference type="NCBIfam" id="TIGR03620">
    <property type="entry name" value="F420_MSMEG_4141"/>
    <property type="match status" value="1"/>
</dbReference>
<feature type="domain" description="Luciferase-like" evidence="1">
    <location>
        <begin position="22"/>
        <end position="97"/>
    </location>
</feature>
<dbReference type="EMBL" id="DXBY01000210">
    <property type="protein sequence ID" value="HIZ36544.1"/>
    <property type="molecule type" value="Genomic_DNA"/>
</dbReference>
<gene>
    <name evidence="2" type="ORF">H9815_12260</name>
</gene>
<dbReference type="InterPro" id="IPR036661">
    <property type="entry name" value="Luciferase-like_sf"/>
</dbReference>
<dbReference type="Pfam" id="PF00296">
    <property type="entry name" value="Bac_luciferase"/>
    <property type="match status" value="1"/>
</dbReference>
<dbReference type="PANTHER" id="PTHR30137:SF18">
    <property type="entry name" value="CONSERVED PROTEIN"/>
    <property type="match status" value="1"/>
</dbReference>
<evidence type="ECO:0000313" key="2">
    <source>
        <dbReference type="EMBL" id="HIZ36544.1"/>
    </source>
</evidence>
<accession>A0A9D2EF65</accession>
<evidence type="ECO:0000313" key="3">
    <source>
        <dbReference type="Proteomes" id="UP000824037"/>
    </source>
</evidence>
<organism evidence="2 3">
    <name type="scientific">Candidatus Ruania gallistercoris</name>
    <dbReference type="NCBI Taxonomy" id="2838746"/>
    <lineage>
        <taxon>Bacteria</taxon>
        <taxon>Bacillati</taxon>
        <taxon>Actinomycetota</taxon>
        <taxon>Actinomycetes</taxon>
        <taxon>Micrococcales</taxon>
        <taxon>Ruaniaceae</taxon>
        <taxon>Ruania</taxon>
    </lineage>
</organism>
<sequence>MTRHEHAGLGIGLTLTEDGHHLIQARALERMGYSTVWLAGGELQSLAPVADIIRATETVRVGTGIIPIGLHDDATVLATYADIERTDPGRFVVGLGAPQQGRSPMSAMDAFLDSLDSAADPIPQQRRFLAALGPKKLAMARQRFAGAIALLVNPAYTAEARRALGPDRQLIITQYTVVDTDAARARAVAREPLSFLMQVPGYRSNAERLGFNEAEIDQLDDRLVDSLVSWGTAETVAAQLTEHYNAGADQVVVSLLDTDATRFIDSAAALAERLIR</sequence>
<dbReference type="GO" id="GO:0016705">
    <property type="term" value="F:oxidoreductase activity, acting on paired donors, with incorporation or reduction of molecular oxygen"/>
    <property type="evidence" value="ECO:0007669"/>
    <property type="project" value="InterPro"/>
</dbReference>
<evidence type="ECO:0000259" key="1">
    <source>
        <dbReference type="Pfam" id="PF00296"/>
    </source>
</evidence>
<dbReference type="InterPro" id="IPR050766">
    <property type="entry name" value="Bact_Lucif_Oxidored"/>
</dbReference>
<dbReference type="GO" id="GO:0005829">
    <property type="term" value="C:cytosol"/>
    <property type="evidence" value="ECO:0007669"/>
    <property type="project" value="TreeGrafter"/>
</dbReference>
<reference evidence="2" key="1">
    <citation type="journal article" date="2021" name="PeerJ">
        <title>Extensive microbial diversity within the chicken gut microbiome revealed by metagenomics and culture.</title>
        <authorList>
            <person name="Gilroy R."/>
            <person name="Ravi A."/>
            <person name="Getino M."/>
            <person name="Pursley I."/>
            <person name="Horton D.L."/>
            <person name="Alikhan N.F."/>
            <person name="Baker D."/>
            <person name="Gharbi K."/>
            <person name="Hall N."/>
            <person name="Watson M."/>
            <person name="Adriaenssens E.M."/>
            <person name="Foster-Nyarko E."/>
            <person name="Jarju S."/>
            <person name="Secka A."/>
            <person name="Antonio M."/>
            <person name="Oren A."/>
            <person name="Chaudhuri R.R."/>
            <person name="La Ragione R."/>
            <person name="Hildebrand F."/>
            <person name="Pallen M.J."/>
        </authorList>
    </citation>
    <scope>NUCLEOTIDE SEQUENCE</scope>
    <source>
        <strain evidence="2">ChiGjej4B4-7305</strain>
    </source>
</reference>
<name>A0A9D2EF65_9MICO</name>
<reference evidence="2" key="2">
    <citation type="submission" date="2021-04" db="EMBL/GenBank/DDBJ databases">
        <authorList>
            <person name="Gilroy R."/>
        </authorList>
    </citation>
    <scope>NUCLEOTIDE SEQUENCE</scope>
    <source>
        <strain evidence="2">ChiGjej4B4-7305</strain>
    </source>
</reference>
<dbReference type="Proteomes" id="UP000824037">
    <property type="component" value="Unassembled WGS sequence"/>
</dbReference>
<dbReference type="Gene3D" id="3.20.20.30">
    <property type="entry name" value="Luciferase-like domain"/>
    <property type="match status" value="2"/>
</dbReference>
<dbReference type="PANTHER" id="PTHR30137">
    <property type="entry name" value="LUCIFERASE-LIKE MONOOXYGENASE"/>
    <property type="match status" value="1"/>
</dbReference>
<proteinExistence type="predicted"/>
<dbReference type="InterPro" id="IPR019922">
    <property type="entry name" value="Lucif-like_OxRdatse_MSMEG_4141"/>
</dbReference>
<dbReference type="InterPro" id="IPR011251">
    <property type="entry name" value="Luciferase-like_dom"/>
</dbReference>
<protein>
    <submittedName>
        <fullName evidence="2">LLM class flavin-dependent oxidoreductase</fullName>
    </submittedName>
</protein>
<dbReference type="SUPFAM" id="SSF51679">
    <property type="entry name" value="Bacterial luciferase-like"/>
    <property type="match status" value="1"/>
</dbReference>